<dbReference type="NCBIfam" id="NF002772">
    <property type="entry name" value="PRK02862.1"/>
    <property type="match status" value="1"/>
</dbReference>
<proteinExistence type="inferred from homology"/>
<dbReference type="EC" id="2.7.7.27" evidence="8"/>
<dbReference type="InterPro" id="IPR029044">
    <property type="entry name" value="Nucleotide-diphossugar_trans"/>
</dbReference>
<evidence type="ECO:0000256" key="1">
    <source>
        <dbReference type="ARBA" id="ARBA00010443"/>
    </source>
</evidence>
<dbReference type="InterPro" id="IPR011004">
    <property type="entry name" value="Trimer_LpxA-like_sf"/>
</dbReference>
<dbReference type="Gene3D" id="2.160.10.10">
    <property type="entry name" value="Hexapeptide repeat proteins"/>
    <property type="match status" value="1"/>
</dbReference>
<dbReference type="InterPro" id="IPR011831">
    <property type="entry name" value="ADP-Glc_PPase"/>
</dbReference>
<dbReference type="RefSeq" id="WP_058439951.1">
    <property type="nucleotide sequence ID" value="NZ_KQ758903.1"/>
</dbReference>
<evidence type="ECO:0000256" key="3">
    <source>
        <dbReference type="ARBA" id="ARBA00022679"/>
    </source>
</evidence>
<dbReference type="SUPFAM" id="SSF53448">
    <property type="entry name" value="Nucleotide-diphospho-sugar transferases"/>
    <property type="match status" value="1"/>
</dbReference>
<evidence type="ECO:0000256" key="4">
    <source>
        <dbReference type="ARBA" id="ARBA00022695"/>
    </source>
</evidence>
<dbReference type="PATRIC" id="fig|1217799.6.peg.1954"/>
<dbReference type="Pfam" id="PF00483">
    <property type="entry name" value="NTP_transferase"/>
    <property type="match status" value="1"/>
</dbReference>
<dbReference type="NCBIfam" id="TIGR02091">
    <property type="entry name" value="glgC"/>
    <property type="match status" value="1"/>
</dbReference>
<keyword evidence="7" id="KW-0119">Carbohydrate metabolism</keyword>
<evidence type="ECO:0000259" key="9">
    <source>
        <dbReference type="Pfam" id="PF00483"/>
    </source>
</evidence>
<dbReference type="CDD" id="cd04651">
    <property type="entry name" value="LbH_G1P_AT_C"/>
    <property type="match status" value="1"/>
</dbReference>
<dbReference type="CDD" id="cd02508">
    <property type="entry name" value="ADP_Glucose_PP"/>
    <property type="match status" value="1"/>
</dbReference>
<dbReference type="SUPFAM" id="SSF51161">
    <property type="entry name" value="Trimeric LpxA-like enzymes"/>
    <property type="match status" value="1"/>
</dbReference>
<organism evidence="10 11">
    <name type="scientific">Dehalogenimonas alkenigignens</name>
    <dbReference type="NCBI Taxonomy" id="1217799"/>
    <lineage>
        <taxon>Bacteria</taxon>
        <taxon>Bacillati</taxon>
        <taxon>Chloroflexota</taxon>
        <taxon>Dehalococcoidia</taxon>
        <taxon>Dehalococcoidales</taxon>
        <taxon>Dehalococcoidaceae</taxon>
        <taxon>Dehalogenimonas</taxon>
    </lineage>
</organism>
<dbReference type="STRING" id="1217799.DEALK_18990"/>
<keyword evidence="3 10" id="KW-0808">Transferase</keyword>
<comment type="similarity">
    <text evidence="1">Belongs to the bacterial/plant glucose-1-phosphate adenylyltransferase family.</text>
</comment>
<sequence>MPALKDLVAIIMGGGRGTRLYPLTGVRAKPAIPIAGKYRLIDIPISNCINSGIFRISVLTQFNSASLNRHISRTYRFDSFGTGYVEILAAEQTAQNNDWYQGTADALRKQLVQIQSACPSDVLILAGDHLYRMDYSKMIEHHWAKNADITVGVIPVGGEEVDRFGVLKCRDDGKIVSFAEKPKDAASQAAMVSYPERGLCYLGSMGIYVFKTETLVDILTGKPDFDDFGKDVIPYAVNNLPVYSYEFSGYWRDIGTIRSFYETNLELTHQNAPFNFYDPEGPIYTHARFLPGSIVEDSSLQDVLLAEGCLIRSSSISHSVVGLRSQIRQGSIITDSIIMGADSYDPPSCRLPPGVGENCYIQGAIVDKNVCIGPGTIIKPFPRHESQDHGSWVVRDGIVVIPKGTTLPPGTVIEPGAAARQMSF</sequence>
<keyword evidence="5" id="KW-0547">Nucleotide-binding</keyword>
<evidence type="ECO:0000313" key="11">
    <source>
        <dbReference type="Proteomes" id="UP000053947"/>
    </source>
</evidence>
<keyword evidence="11" id="KW-1185">Reference proteome</keyword>
<dbReference type="InterPro" id="IPR005835">
    <property type="entry name" value="NTP_transferase_dom"/>
</dbReference>
<evidence type="ECO:0000256" key="7">
    <source>
        <dbReference type="ARBA" id="ARBA00023277"/>
    </source>
</evidence>
<dbReference type="PANTHER" id="PTHR43523">
    <property type="entry name" value="GLUCOSE-1-PHOSPHATE ADENYLYLTRANSFERASE-RELATED"/>
    <property type="match status" value="1"/>
</dbReference>
<evidence type="ECO:0000256" key="2">
    <source>
        <dbReference type="ARBA" id="ARBA00022600"/>
    </source>
</evidence>
<dbReference type="PANTHER" id="PTHR43523:SF12">
    <property type="entry name" value="GLUCOSE-1-PHOSPHATE ADENYLYLTRANSFERASE LARGE SUBUNIT 1, CHLOROPLASTIC-RELATED"/>
    <property type="match status" value="1"/>
</dbReference>
<dbReference type="InterPro" id="IPR005836">
    <property type="entry name" value="ADP_Glu_pyroP_CS"/>
</dbReference>
<dbReference type="GO" id="GO:0008878">
    <property type="term" value="F:glucose-1-phosphate adenylyltransferase activity"/>
    <property type="evidence" value="ECO:0007669"/>
    <property type="project" value="UniProtKB-UniRule"/>
</dbReference>
<evidence type="ECO:0000313" key="10">
    <source>
        <dbReference type="EMBL" id="KTB49051.1"/>
    </source>
</evidence>
<dbReference type="OrthoDB" id="9801810at2"/>
<reference evidence="10 11" key="1">
    <citation type="submission" date="2015-06" db="EMBL/GenBank/DDBJ databases">
        <title>Genome sequence of the organohalide-respiring Dehalogenimonas alkenigignens type strain (IP3-3T).</title>
        <authorList>
            <person name="Key T.A."/>
            <person name="Richmond D.P."/>
            <person name="Bowman K.S."/>
            <person name="Cho Y.-J."/>
            <person name="Chun J."/>
            <person name="da Costa M.S."/>
            <person name="Rainey F.A."/>
            <person name="Moe W.M."/>
        </authorList>
    </citation>
    <scope>NUCLEOTIDE SEQUENCE [LARGE SCALE GENOMIC DNA]</scope>
    <source>
        <strain evidence="10 11">IP3-3</strain>
    </source>
</reference>
<gene>
    <name evidence="10" type="ORF">DEALK_18990</name>
</gene>
<dbReference type="GO" id="GO:0005524">
    <property type="term" value="F:ATP binding"/>
    <property type="evidence" value="ECO:0007669"/>
    <property type="project" value="UniProtKB-KW"/>
</dbReference>
<dbReference type="Gene3D" id="3.90.550.10">
    <property type="entry name" value="Spore Coat Polysaccharide Biosynthesis Protein SpsA, Chain A"/>
    <property type="match status" value="1"/>
</dbReference>
<dbReference type="Proteomes" id="UP000053947">
    <property type="component" value="Unassembled WGS sequence"/>
</dbReference>
<name>A0A0W0GKF9_9CHLR</name>
<keyword evidence="6" id="KW-0067">ATP-binding</keyword>
<dbReference type="PROSITE" id="PS00809">
    <property type="entry name" value="ADP_GLC_PYROPHOSPH_2"/>
    <property type="match status" value="1"/>
</dbReference>
<keyword evidence="4 10" id="KW-0548">Nucleotidyltransferase</keyword>
<feature type="domain" description="Nucleotidyl transferase" evidence="9">
    <location>
        <begin position="9"/>
        <end position="268"/>
    </location>
</feature>
<dbReference type="EMBL" id="LFDV01000002">
    <property type="protein sequence ID" value="KTB49051.1"/>
    <property type="molecule type" value="Genomic_DNA"/>
</dbReference>
<dbReference type="Pfam" id="PF25247">
    <property type="entry name" value="LbH_GLGC"/>
    <property type="match status" value="1"/>
</dbReference>
<evidence type="ECO:0000256" key="8">
    <source>
        <dbReference type="NCBIfam" id="TIGR02091"/>
    </source>
</evidence>
<dbReference type="GO" id="GO:0005978">
    <property type="term" value="P:glycogen biosynthetic process"/>
    <property type="evidence" value="ECO:0007669"/>
    <property type="project" value="UniProtKB-UniRule"/>
</dbReference>
<evidence type="ECO:0000256" key="5">
    <source>
        <dbReference type="ARBA" id="ARBA00022741"/>
    </source>
</evidence>
<keyword evidence="2" id="KW-0321">Glycogen metabolism</keyword>
<evidence type="ECO:0000256" key="6">
    <source>
        <dbReference type="ARBA" id="ARBA00022840"/>
    </source>
</evidence>
<accession>A0A0W0GKF9</accession>
<protein>
    <recommendedName>
        <fullName evidence="8">Glucose-1-phosphate adenylyltransferase</fullName>
        <ecNumber evidence="8">2.7.7.27</ecNumber>
    </recommendedName>
</protein>
<comment type="caution">
    <text evidence="10">The sequence shown here is derived from an EMBL/GenBank/DDBJ whole genome shotgun (WGS) entry which is preliminary data.</text>
</comment>
<dbReference type="AlphaFoldDB" id="A0A0W0GKF9"/>